<keyword evidence="4" id="KW-0807">Transducer</keyword>
<reference evidence="8 9" key="1">
    <citation type="submission" date="2019-12" db="EMBL/GenBank/DDBJ databases">
        <title>Genomic-based taxomic classification of the family Erythrobacteraceae.</title>
        <authorList>
            <person name="Xu L."/>
        </authorList>
    </citation>
    <scope>NUCLEOTIDE SEQUENCE [LARGE SCALE GENOMIC DNA]</scope>
    <source>
        <strain evidence="8 9">JCM 17468</strain>
    </source>
</reference>
<evidence type="ECO:0000259" key="6">
    <source>
        <dbReference type="PROSITE" id="PS50111"/>
    </source>
</evidence>
<feature type="transmembrane region" description="Helical" evidence="5">
    <location>
        <begin position="183"/>
        <end position="202"/>
    </location>
</feature>
<dbReference type="PANTHER" id="PTHR43531:SF11">
    <property type="entry name" value="METHYL-ACCEPTING CHEMOTAXIS PROTEIN 3"/>
    <property type="match status" value="1"/>
</dbReference>
<evidence type="ECO:0000256" key="3">
    <source>
        <dbReference type="ARBA" id="ARBA00029447"/>
    </source>
</evidence>
<comment type="subcellular location">
    <subcellularLocation>
        <location evidence="1">Membrane</location>
    </subcellularLocation>
</comment>
<dbReference type="FunFam" id="1.10.287.950:FF:000001">
    <property type="entry name" value="Methyl-accepting chemotaxis sensory transducer"/>
    <property type="match status" value="1"/>
</dbReference>
<dbReference type="PRINTS" id="PR00260">
    <property type="entry name" value="CHEMTRNSDUCR"/>
</dbReference>
<dbReference type="Pfam" id="PF05227">
    <property type="entry name" value="CHASE3"/>
    <property type="match status" value="1"/>
</dbReference>
<keyword evidence="5" id="KW-1133">Transmembrane helix</keyword>
<keyword evidence="2" id="KW-0145">Chemotaxis</keyword>
<evidence type="ECO:0000256" key="4">
    <source>
        <dbReference type="PROSITE-ProRule" id="PRU00284"/>
    </source>
</evidence>
<keyword evidence="5" id="KW-0472">Membrane</keyword>
<dbReference type="OrthoDB" id="7408459at2"/>
<evidence type="ECO:0000256" key="5">
    <source>
        <dbReference type="SAM" id="Phobius"/>
    </source>
</evidence>
<dbReference type="SUPFAM" id="SSF158472">
    <property type="entry name" value="HAMP domain-like"/>
    <property type="match status" value="1"/>
</dbReference>
<dbReference type="InterPro" id="IPR004090">
    <property type="entry name" value="Chemotax_Me-accpt_rcpt"/>
</dbReference>
<dbReference type="Proteomes" id="UP000430272">
    <property type="component" value="Unassembled WGS sequence"/>
</dbReference>
<keyword evidence="5" id="KW-0812">Transmembrane</keyword>
<dbReference type="InterPro" id="IPR051310">
    <property type="entry name" value="MCP_chemotaxis"/>
</dbReference>
<dbReference type="AlphaFoldDB" id="A0A844Y356"/>
<evidence type="ECO:0000313" key="9">
    <source>
        <dbReference type="Proteomes" id="UP000430272"/>
    </source>
</evidence>
<dbReference type="PANTHER" id="PTHR43531">
    <property type="entry name" value="PROTEIN ICFG"/>
    <property type="match status" value="1"/>
</dbReference>
<evidence type="ECO:0000313" key="8">
    <source>
        <dbReference type="EMBL" id="MXO52474.1"/>
    </source>
</evidence>
<evidence type="ECO:0000256" key="2">
    <source>
        <dbReference type="ARBA" id="ARBA00022500"/>
    </source>
</evidence>
<dbReference type="SMART" id="SM00283">
    <property type="entry name" value="MA"/>
    <property type="match status" value="1"/>
</dbReference>
<dbReference type="Gene3D" id="6.10.340.10">
    <property type="match status" value="1"/>
</dbReference>
<dbReference type="RefSeq" id="WP_160659456.1">
    <property type="nucleotide sequence ID" value="NZ_BAABDV010000001.1"/>
</dbReference>
<proteinExistence type="inferred from homology"/>
<dbReference type="InterPro" id="IPR007891">
    <property type="entry name" value="CHASE3"/>
</dbReference>
<sequence length="585" mass="62896">MFTNLQIPKKIALSFACILVTTLVMTVVILMANRNIASSADNVDRDNAVVQQATEMEMQLLRMNSQMRGFSITADEKYLEQYYDGQERSIAAAAELEKILPTATERDLASQSAALAQDWRENKADVLIERVRQGDAAGVQAYIRNAGDKIRLMEVLAPLRELKASAQERLVASQAAHAFALKVGLWSLIVGGAIMLAIAIAFSRLLSRQLARPIVDLTSVMESLAQGQNNVQVPHEGRGDELGTLAHGLVVFREAALAKARADAEQEEVVRKLATALEKVSDGDLSTELSNFPTGYAKLQSDFNEALLGLSNALGRVATNAREIDSTANEITTGSNDLSLRAERQAANLEETAAAIEEMSASFGETAANAGNAAALVETAMERATDGQDVAQRTNTAMAQIDRSSKEILDIISVIDGIAFQTNLLALNAGVEAARAGDAGKGFAVVAHEVRTLAQRSAEAATDVKRRILASAAQVEEGVSLVSESEESLQAIADSVHAITGLISTIAKSTREQADTMGQINIAISDIDSITQENAAFSEESNAAIQELANRTREMQADVERFRLRDDTTTDQWQAPHQNVTRFAA</sequence>
<dbReference type="InterPro" id="IPR003660">
    <property type="entry name" value="HAMP_dom"/>
</dbReference>
<evidence type="ECO:0000256" key="1">
    <source>
        <dbReference type="ARBA" id="ARBA00004370"/>
    </source>
</evidence>
<dbReference type="PROSITE" id="PS50885">
    <property type="entry name" value="HAMP"/>
    <property type="match status" value="1"/>
</dbReference>
<dbReference type="Pfam" id="PF00015">
    <property type="entry name" value="MCPsignal"/>
    <property type="match status" value="1"/>
</dbReference>
<dbReference type="SUPFAM" id="SSF58104">
    <property type="entry name" value="Methyl-accepting chemotaxis protein (MCP) signaling domain"/>
    <property type="match status" value="1"/>
</dbReference>
<dbReference type="GO" id="GO:0006935">
    <property type="term" value="P:chemotaxis"/>
    <property type="evidence" value="ECO:0007669"/>
    <property type="project" value="UniProtKB-KW"/>
</dbReference>
<dbReference type="Gene3D" id="1.10.287.950">
    <property type="entry name" value="Methyl-accepting chemotaxis protein"/>
    <property type="match status" value="1"/>
</dbReference>
<comment type="caution">
    <text evidence="8">The sequence shown here is derived from an EMBL/GenBank/DDBJ whole genome shotgun (WGS) entry which is preliminary data.</text>
</comment>
<organism evidence="8 9">
    <name type="scientific">Qipengyuania pelagi</name>
    <dbReference type="NCBI Taxonomy" id="994320"/>
    <lineage>
        <taxon>Bacteria</taxon>
        <taxon>Pseudomonadati</taxon>
        <taxon>Pseudomonadota</taxon>
        <taxon>Alphaproteobacteria</taxon>
        <taxon>Sphingomonadales</taxon>
        <taxon>Erythrobacteraceae</taxon>
        <taxon>Qipengyuania</taxon>
    </lineage>
</organism>
<keyword evidence="9" id="KW-1185">Reference proteome</keyword>
<name>A0A844Y356_9SPHN</name>
<dbReference type="PROSITE" id="PS50111">
    <property type="entry name" value="CHEMOTAXIS_TRANSDUC_2"/>
    <property type="match status" value="1"/>
</dbReference>
<feature type="domain" description="Methyl-accepting transducer" evidence="6">
    <location>
        <begin position="320"/>
        <end position="549"/>
    </location>
</feature>
<dbReference type="EMBL" id="WTYD01000001">
    <property type="protein sequence ID" value="MXO52474.1"/>
    <property type="molecule type" value="Genomic_DNA"/>
</dbReference>
<dbReference type="CDD" id="cd06225">
    <property type="entry name" value="HAMP"/>
    <property type="match status" value="1"/>
</dbReference>
<dbReference type="GO" id="GO:0004888">
    <property type="term" value="F:transmembrane signaling receptor activity"/>
    <property type="evidence" value="ECO:0007669"/>
    <property type="project" value="InterPro"/>
</dbReference>
<evidence type="ECO:0000259" key="7">
    <source>
        <dbReference type="PROSITE" id="PS50885"/>
    </source>
</evidence>
<accession>A0A844Y356</accession>
<feature type="transmembrane region" description="Helical" evidence="5">
    <location>
        <begin position="12"/>
        <end position="32"/>
    </location>
</feature>
<dbReference type="Pfam" id="PF00672">
    <property type="entry name" value="HAMP"/>
    <property type="match status" value="1"/>
</dbReference>
<protein>
    <submittedName>
        <fullName evidence="8">HAMP domain-containing protein</fullName>
    </submittedName>
</protein>
<dbReference type="SMART" id="SM00304">
    <property type="entry name" value="HAMP"/>
    <property type="match status" value="2"/>
</dbReference>
<gene>
    <name evidence="8" type="ORF">GRI47_00440</name>
</gene>
<dbReference type="InterPro" id="IPR004089">
    <property type="entry name" value="MCPsignal_dom"/>
</dbReference>
<dbReference type="GO" id="GO:0016020">
    <property type="term" value="C:membrane"/>
    <property type="evidence" value="ECO:0007669"/>
    <property type="project" value="UniProtKB-SubCell"/>
</dbReference>
<feature type="domain" description="HAMP" evidence="7">
    <location>
        <begin position="208"/>
        <end position="261"/>
    </location>
</feature>
<comment type="similarity">
    <text evidence="3">Belongs to the methyl-accepting chemotaxis (MCP) protein family.</text>
</comment>
<dbReference type="GO" id="GO:0007165">
    <property type="term" value="P:signal transduction"/>
    <property type="evidence" value="ECO:0007669"/>
    <property type="project" value="UniProtKB-KW"/>
</dbReference>